<evidence type="ECO:0000313" key="3">
    <source>
        <dbReference type="Proteomes" id="UP000030655"/>
    </source>
</evidence>
<keyword evidence="3" id="KW-1185">Reference proteome</keyword>
<dbReference type="AlphaFoldDB" id="A0A059EX42"/>
<protein>
    <submittedName>
        <fullName evidence="2">Uncharacterized protein</fullName>
    </submittedName>
</protein>
<dbReference type="HOGENOM" id="CLU_1299425_0_0_1"/>
<feature type="transmembrane region" description="Helical" evidence="1">
    <location>
        <begin position="38"/>
        <end position="57"/>
    </location>
</feature>
<reference evidence="2 3" key="2">
    <citation type="submission" date="2014-03" db="EMBL/GenBank/DDBJ databases">
        <title>The Genome Sequence of Anncaliia algerae insect isolate PRA339.</title>
        <authorList>
            <consortium name="The Broad Institute Genome Sequencing Platform"/>
            <consortium name="The Broad Institute Genome Sequencing Center for Infectious Disease"/>
            <person name="Cuomo C."/>
            <person name="Becnel J."/>
            <person name="Sanscrainte N."/>
            <person name="Walker B."/>
            <person name="Young S.K."/>
            <person name="Zeng Q."/>
            <person name="Gargeya S."/>
            <person name="Fitzgerald M."/>
            <person name="Haas B."/>
            <person name="Abouelleil A."/>
            <person name="Alvarado L."/>
            <person name="Arachchi H.M."/>
            <person name="Berlin A.M."/>
            <person name="Chapman S.B."/>
            <person name="Dewar J."/>
            <person name="Goldberg J."/>
            <person name="Griggs A."/>
            <person name="Gujja S."/>
            <person name="Hansen M."/>
            <person name="Howarth C."/>
            <person name="Imamovic A."/>
            <person name="Larimer J."/>
            <person name="McCowan C."/>
            <person name="Murphy C."/>
            <person name="Neiman D."/>
            <person name="Pearson M."/>
            <person name="Priest M."/>
            <person name="Roberts A."/>
            <person name="Saif S."/>
            <person name="Shea T."/>
            <person name="Sisk P."/>
            <person name="Sykes S."/>
            <person name="Wortman J."/>
            <person name="Nusbaum C."/>
            <person name="Birren B."/>
        </authorList>
    </citation>
    <scope>NUCLEOTIDE SEQUENCE [LARGE SCALE GENOMIC DNA]</scope>
    <source>
        <strain evidence="2 3">PRA339</strain>
    </source>
</reference>
<feature type="transmembrane region" description="Helical" evidence="1">
    <location>
        <begin position="113"/>
        <end position="135"/>
    </location>
</feature>
<gene>
    <name evidence="2" type="ORF">H312_03041</name>
</gene>
<dbReference type="OrthoDB" id="2196569at2759"/>
<feature type="transmembrane region" description="Helical" evidence="1">
    <location>
        <begin position="179"/>
        <end position="201"/>
    </location>
</feature>
<dbReference type="EMBL" id="KK365256">
    <property type="protein sequence ID" value="KCZ79568.1"/>
    <property type="molecule type" value="Genomic_DNA"/>
</dbReference>
<accession>A0A059EX42</accession>
<feature type="transmembrane region" description="Helical" evidence="1">
    <location>
        <begin position="77"/>
        <end position="101"/>
    </location>
</feature>
<keyword evidence="1" id="KW-1133">Transmembrane helix</keyword>
<keyword evidence="1" id="KW-0812">Transmembrane</keyword>
<evidence type="ECO:0000256" key="1">
    <source>
        <dbReference type="SAM" id="Phobius"/>
    </source>
</evidence>
<sequence>MVREQSKSKLAESLKIFFEDIKTFRDSSYFHRRTEKNISLLLGIFVNICTISLYLTFKILLSFLLKRDIKFIFDYKYLIVQFIYLIGLNLIHFAIAATAKLVMKKPQESYRTWFYMISLLGIYLFVFMTFSSLIAYDSVGLRYMSAVIMIITIFLYQYKFKSAFSEDEAFMTMNELAKFYHIIILSPFASVAYVSVFSRVLETFLYKKLFLD</sequence>
<dbReference type="Proteomes" id="UP000030655">
    <property type="component" value="Unassembled WGS sequence"/>
</dbReference>
<feature type="transmembrane region" description="Helical" evidence="1">
    <location>
        <begin position="141"/>
        <end position="158"/>
    </location>
</feature>
<organism evidence="2 3">
    <name type="scientific">Anncaliia algerae PRA339</name>
    <dbReference type="NCBI Taxonomy" id="1288291"/>
    <lineage>
        <taxon>Eukaryota</taxon>
        <taxon>Fungi</taxon>
        <taxon>Fungi incertae sedis</taxon>
        <taxon>Microsporidia</taxon>
        <taxon>Tubulinosematoidea</taxon>
        <taxon>Tubulinosematidae</taxon>
        <taxon>Anncaliia</taxon>
    </lineage>
</organism>
<keyword evidence="1" id="KW-0472">Membrane</keyword>
<proteinExistence type="predicted"/>
<dbReference type="VEuPathDB" id="MicrosporidiaDB:H312_03041"/>
<reference evidence="3" key="1">
    <citation type="submission" date="2013-02" db="EMBL/GenBank/DDBJ databases">
        <authorList>
            <consortium name="The Broad Institute Genome Sequencing Platform"/>
            <person name="Cuomo C."/>
            <person name="Becnel J."/>
            <person name="Sanscrainte N."/>
            <person name="Walker B."/>
            <person name="Young S.K."/>
            <person name="Zeng Q."/>
            <person name="Gargeya S."/>
            <person name="Fitzgerald M."/>
            <person name="Haas B."/>
            <person name="Abouelleil A."/>
            <person name="Alvarado L."/>
            <person name="Arachchi H.M."/>
            <person name="Berlin A.M."/>
            <person name="Chapman S.B."/>
            <person name="Dewar J."/>
            <person name="Goldberg J."/>
            <person name="Griggs A."/>
            <person name="Gujja S."/>
            <person name="Hansen M."/>
            <person name="Howarth C."/>
            <person name="Imamovic A."/>
            <person name="Larimer J."/>
            <person name="McCowan C."/>
            <person name="Murphy C."/>
            <person name="Neiman D."/>
            <person name="Pearson M."/>
            <person name="Priest M."/>
            <person name="Roberts A."/>
            <person name="Saif S."/>
            <person name="Shea T."/>
            <person name="Sisk P."/>
            <person name="Sykes S."/>
            <person name="Wortman J."/>
            <person name="Nusbaum C."/>
            <person name="Birren B."/>
        </authorList>
    </citation>
    <scope>NUCLEOTIDE SEQUENCE [LARGE SCALE GENOMIC DNA]</scope>
    <source>
        <strain evidence="3">PRA339</strain>
    </source>
</reference>
<evidence type="ECO:0000313" key="2">
    <source>
        <dbReference type="EMBL" id="KCZ79568.1"/>
    </source>
</evidence>
<name>A0A059EX42_9MICR</name>